<dbReference type="SUPFAM" id="SSF53474">
    <property type="entry name" value="alpha/beta-Hydrolases"/>
    <property type="match status" value="1"/>
</dbReference>
<dbReference type="AlphaFoldDB" id="A0A162E8Z3"/>
<evidence type="ECO:0000313" key="1">
    <source>
        <dbReference type="EMBL" id="KZS67628.1"/>
    </source>
</evidence>
<dbReference type="InterPro" id="IPR029058">
    <property type="entry name" value="AB_hydrolase_fold"/>
</dbReference>
<sequence length="85" mass="9468">MVSHFAVAADVIRHHIVTPAAFLRWDGRVVVLTAENDRTQSSKDVTRYQRLFGRRAELISLGQLGHAAILTDPVAYTNILERALA</sequence>
<organism evidence="1 2">
    <name type="scientific">Mycobacterium ostraviense</name>
    <dbReference type="NCBI Taxonomy" id="2738409"/>
    <lineage>
        <taxon>Bacteria</taxon>
        <taxon>Bacillati</taxon>
        <taxon>Actinomycetota</taxon>
        <taxon>Actinomycetes</taxon>
        <taxon>Mycobacteriales</taxon>
        <taxon>Mycobacteriaceae</taxon>
        <taxon>Mycobacterium</taxon>
    </lineage>
</organism>
<reference evidence="2" key="1">
    <citation type="submission" date="2016-04" db="EMBL/GenBank/DDBJ databases">
        <authorList>
            <person name="Strapagiel D."/>
            <person name="Borowka P."/>
            <person name="Marciniak B."/>
            <person name="Bakula Z."/>
            <person name="Van Ingen J."/>
            <person name="Safianowska A."/>
            <person name="Dziadek J."/>
            <person name="Jagielski T."/>
        </authorList>
    </citation>
    <scope>NUCLEOTIDE SEQUENCE [LARGE SCALE GENOMIC DNA]</scope>
    <source>
        <strain evidence="2">1010001458</strain>
    </source>
</reference>
<evidence type="ECO:0000313" key="2">
    <source>
        <dbReference type="Proteomes" id="UP000077342"/>
    </source>
</evidence>
<dbReference type="EMBL" id="LWCI01000022">
    <property type="protein sequence ID" value="KZS67628.1"/>
    <property type="molecule type" value="Genomic_DNA"/>
</dbReference>
<accession>A0A162E8Z3</accession>
<proteinExistence type="predicted"/>
<comment type="caution">
    <text evidence="1">The sequence shown here is derived from an EMBL/GenBank/DDBJ whole genome shotgun (WGS) entry which is preliminary data.</text>
</comment>
<protein>
    <recommendedName>
        <fullName evidence="3">Alpha/beta hydrolase</fullName>
    </recommendedName>
</protein>
<evidence type="ECO:0008006" key="3">
    <source>
        <dbReference type="Google" id="ProtNLM"/>
    </source>
</evidence>
<gene>
    <name evidence="1" type="ORF">A4G28_14145</name>
</gene>
<dbReference type="Proteomes" id="UP000077342">
    <property type="component" value="Unassembled WGS sequence"/>
</dbReference>
<name>A0A162E8Z3_9MYCO</name>
<keyword evidence="2" id="KW-1185">Reference proteome</keyword>